<dbReference type="OrthoDB" id="1668162at2759"/>
<dbReference type="PANTHER" id="PTHR45733:SF28">
    <property type="entry name" value="FORMIN-LIKE PROTEIN"/>
    <property type="match status" value="1"/>
</dbReference>
<comment type="caution">
    <text evidence="4">The sequence shown here is derived from an EMBL/GenBank/DDBJ whole genome shotgun (WGS) entry which is preliminary data.</text>
</comment>
<dbReference type="InterPro" id="IPR051144">
    <property type="entry name" value="Formin_homology_domain"/>
</dbReference>
<dbReference type="SUPFAM" id="SSF101447">
    <property type="entry name" value="Formin homology 2 domain (FH2 domain)"/>
    <property type="match status" value="2"/>
</dbReference>
<proteinExistence type="inferred from homology"/>
<evidence type="ECO:0000259" key="3">
    <source>
        <dbReference type="PROSITE" id="PS51444"/>
    </source>
</evidence>
<sequence length="388" mass="43121">MKPSHGSLELPRGAPPPPSPPGGASTRSGAPWPLVGPPPPPTGPLCAPQPLYERPLSDDPGSGPAKASRPPPQLPVPKVPPPPAATWPLSLHPFGGPLGSYPERGCEPGPPGEIPRPPGRLGGGLGGGPVVRNSNLKPLHWVTETRVVTRAVKGSLWEEIQKIEGQSSPPEFEVSEIESYFSNAPKKVVSKEAEKKKTICLKPEQVQLIDVRRANNTLIMLTKVKMPYPEIVDAILQMDGTLIDADRLENILKFCPTKEEMEQLKNYQGDKYMLGKCEKYFLELMRVPRMESKVNCFLFKIQFNTQDAILQMDGTLIDADRLENILKFCPTKEEMEQLKNYQGDKYMLGKCEKYFLELMRVPRMESKVNCFLFKIQFNTQAILSACRV</sequence>
<feature type="domain" description="FH2" evidence="3">
    <location>
        <begin position="126"/>
        <end position="388"/>
    </location>
</feature>
<feature type="compositionally biased region" description="Pro residues" evidence="2">
    <location>
        <begin position="34"/>
        <end position="43"/>
    </location>
</feature>
<dbReference type="PANTHER" id="PTHR45733">
    <property type="entry name" value="FORMIN-J"/>
    <property type="match status" value="1"/>
</dbReference>
<name>A0A2U1N3G0_ARTAN</name>
<dbReference type="Gene3D" id="1.20.58.2220">
    <property type="entry name" value="Formin, FH2 domain"/>
    <property type="match status" value="2"/>
</dbReference>
<dbReference type="AlphaFoldDB" id="A0A2U1N3G0"/>
<dbReference type="Pfam" id="PF02181">
    <property type="entry name" value="FH2"/>
    <property type="match status" value="2"/>
</dbReference>
<evidence type="ECO:0000256" key="2">
    <source>
        <dbReference type="SAM" id="MobiDB-lite"/>
    </source>
</evidence>
<organism evidence="4 5">
    <name type="scientific">Artemisia annua</name>
    <name type="common">Sweet wormwood</name>
    <dbReference type="NCBI Taxonomy" id="35608"/>
    <lineage>
        <taxon>Eukaryota</taxon>
        <taxon>Viridiplantae</taxon>
        <taxon>Streptophyta</taxon>
        <taxon>Embryophyta</taxon>
        <taxon>Tracheophyta</taxon>
        <taxon>Spermatophyta</taxon>
        <taxon>Magnoliopsida</taxon>
        <taxon>eudicotyledons</taxon>
        <taxon>Gunneridae</taxon>
        <taxon>Pentapetalae</taxon>
        <taxon>asterids</taxon>
        <taxon>campanulids</taxon>
        <taxon>Asterales</taxon>
        <taxon>Asteraceae</taxon>
        <taxon>Asteroideae</taxon>
        <taxon>Anthemideae</taxon>
        <taxon>Artemisiinae</taxon>
        <taxon>Artemisia</taxon>
    </lineage>
</organism>
<dbReference type="STRING" id="35608.A0A2U1N3G0"/>
<evidence type="ECO:0000256" key="1">
    <source>
        <dbReference type="ARBA" id="ARBA00006468"/>
    </source>
</evidence>
<feature type="region of interest" description="Disordered" evidence="2">
    <location>
        <begin position="1"/>
        <end position="88"/>
    </location>
</feature>
<protein>
    <recommendedName>
        <fullName evidence="3">FH2 domain-containing protein</fullName>
    </recommendedName>
</protein>
<keyword evidence="5" id="KW-1185">Reference proteome</keyword>
<reference evidence="4 5" key="1">
    <citation type="journal article" date="2018" name="Mol. Plant">
        <title>The genome of Artemisia annua provides insight into the evolution of Asteraceae family and artemisinin biosynthesis.</title>
        <authorList>
            <person name="Shen Q."/>
            <person name="Zhang L."/>
            <person name="Liao Z."/>
            <person name="Wang S."/>
            <person name="Yan T."/>
            <person name="Shi P."/>
            <person name="Liu M."/>
            <person name="Fu X."/>
            <person name="Pan Q."/>
            <person name="Wang Y."/>
            <person name="Lv Z."/>
            <person name="Lu X."/>
            <person name="Zhang F."/>
            <person name="Jiang W."/>
            <person name="Ma Y."/>
            <person name="Chen M."/>
            <person name="Hao X."/>
            <person name="Li L."/>
            <person name="Tang Y."/>
            <person name="Lv G."/>
            <person name="Zhou Y."/>
            <person name="Sun X."/>
            <person name="Brodelius P.E."/>
            <person name="Rose J.K.C."/>
            <person name="Tang K."/>
        </authorList>
    </citation>
    <scope>NUCLEOTIDE SEQUENCE [LARGE SCALE GENOMIC DNA]</scope>
    <source>
        <strain evidence="5">cv. Huhao1</strain>
        <tissue evidence="4">Leaf</tissue>
    </source>
</reference>
<dbReference type="InterPro" id="IPR015425">
    <property type="entry name" value="FH2_Formin"/>
</dbReference>
<dbReference type="InterPro" id="IPR042201">
    <property type="entry name" value="FH2_Formin_sf"/>
</dbReference>
<accession>A0A2U1N3G0</accession>
<comment type="similarity">
    <text evidence="1">Belongs to the formin-like family. Class-II subfamily.</text>
</comment>
<feature type="compositionally biased region" description="Low complexity" evidence="2">
    <location>
        <begin position="22"/>
        <end position="33"/>
    </location>
</feature>
<dbReference type="PROSITE" id="PS51444">
    <property type="entry name" value="FH2"/>
    <property type="match status" value="1"/>
</dbReference>
<evidence type="ECO:0000313" key="5">
    <source>
        <dbReference type="Proteomes" id="UP000245207"/>
    </source>
</evidence>
<feature type="compositionally biased region" description="Pro residues" evidence="2">
    <location>
        <begin position="69"/>
        <end position="85"/>
    </location>
</feature>
<gene>
    <name evidence="4" type="ORF">CTI12_AA311990</name>
</gene>
<evidence type="ECO:0000313" key="4">
    <source>
        <dbReference type="EMBL" id="PWA68032.1"/>
    </source>
</evidence>
<dbReference type="Proteomes" id="UP000245207">
    <property type="component" value="Unassembled WGS sequence"/>
</dbReference>
<dbReference type="EMBL" id="PKPP01003718">
    <property type="protein sequence ID" value="PWA68032.1"/>
    <property type="molecule type" value="Genomic_DNA"/>
</dbReference>